<dbReference type="EMBL" id="CP001115">
    <property type="protein sequence ID" value="ACO47537.1"/>
    <property type="molecule type" value="Genomic_DNA"/>
</dbReference>
<feature type="region of interest" description="Disordered" evidence="2">
    <location>
        <begin position="26"/>
        <end position="99"/>
    </location>
</feature>
<evidence type="ECO:0000313" key="5">
    <source>
        <dbReference type="EMBL" id="ACO47537.1"/>
    </source>
</evidence>
<evidence type="ECO:0000313" key="6">
    <source>
        <dbReference type="Proteomes" id="UP000002208"/>
    </source>
</evidence>
<evidence type="ECO:0000259" key="4">
    <source>
        <dbReference type="Pfam" id="PF02638"/>
    </source>
</evidence>
<dbReference type="Gene3D" id="3.20.20.80">
    <property type="entry name" value="Glycosidases"/>
    <property type="match status" value="1"/>
</dbReference>
<dbReference type="OrthoDB" id="9794671at2"/>
<dbReference type="InterPro" id="IPR052177">
    <property type="entry name" value="Divisome_Glycosyl_Hydrolase"/>
</dbReference>
<gene>
    <name evidence="5" type="ordered locus">Deide_1p01090</name>
</gene>
<proteinExistence type="predicted"/>
<accession>C1D298</accession>
<reference evidence="5 6" key="1">
    <citation type="journal article" date="2009" name="PLoS Genet.">
        <title>Alliance of proteomics and genomics to unravel the specificities of Sahara bacterium Deinococcus deserti.</title>
        <authorList>
            <person name="de Groot A."/>
            <person name="Dulermo R."/>
            <person name="Ortet P."/>
            <person name="Blanchard L."/>
            <person name="Guerin P."/>
            <person name="Fernandez B."/>
            <person name="Vacherie B."/>
            <person name="Dossat C."/>
            <person name="Jolivet E."/>
            <person name="Siguier P."/>
            <person name="Chandler M."/>
            <person name="Barakat M."/>
            <person name="Dedieu A."/>
            <person name="Barbe V."/>
            <person name="Heulin T."/>
            <person name="Sommer S."/>
            <person name="Achouak W."/>
            <person name="Armengaud J."/>
        </authorList>
    </citation>
    <scope>NUCLEOTIDE SEQUENCE [LARGE SCALE GENOMIC DNA]</scope>
    <source>
        <strain evidence="6">DSM 17065 / CIP 109153 / LMG 22923 / VCD115</strain>
        <plasmid evidence="6">pDeide1</plasmid>
    </source>
</reference>
<dbReference type="PANTHER" id="PTHR43405:SF1">
    <property type="entry name" value="GLYCOSYL HYDROLASE DIGH"/>
    <property type="match status" value="1"/>
</dbReference>
<organism evidence="5 6">
    <name type="scientific">Deinococcus deserti (strain DSM 17065 / CIP 109153 / LMG 22923 / VCD115)</name>
    <dbReference type="NCBI Taxonomy" id="546414"/>
    <lineage>
        <taxon>Bacteria</taxon>
        <taxon>Thermotogati</taxon>
        <taxon>Deinococcota</taxon>
        <taxon>Deinococci</taxon>
        <taxon>Deinococcales</taxon>
        <taxon>Deinococcaceae</taxon>
        <taxon>Deinococcus</taxon>
    </lineage>
</organism>
<dbReference type="InterPro" id="IPR017853">
    <property type="entry name" value="GH"/>
</dbReference>
<dbReference type="InterPro" id="IPR003790">
    <property type="entry name" value="GHL10"/>
</dbReference>
<feature type="signal peptide" evidence="3">
    <location>
        <begin position="1"/>
        <end position="19"/>
    </location>
</feature>
<keyword evidence="5" id="KW-0614">Plasmid</keyword>
<evidence type="ECO:0000256" key="2">
    <source>
        <dbReference type="SAM" id="MobiDB-lite"/>
    </source>
</evidence>
<feature type="chain" id="PRO_5002908035" description="Glycosyl hydrolase-like 10 domain-containing protein" evidence="3">
    <location>
        <begin position="20"/>
        <end position="628"/>
    </location>
</feature>
<feature type="compositionally biased region" description="Pro residues" evidence="2">
    <location>
        <begin position="187"/>
        <end position="197"/>
    </location>
</feature>
<evidence type="ECO:0000256" key="1">
    <source>
        <dbReference type="ARBA" id="ARBA00022729"/>
    </source>
</evidence>
<feature type="domain" description="Glycosyl hydrolase-like 10" evidence="4">
    <location>
        <begin position="255"/>
        <end position="539"/>
    </location>
</feature>
<dbReference type="RefSeq" id="WP_012694660.1">
    <property type="nucleotide sequence ID" value="NC_012527.1"/>
</dbReference>
<dbReference type="SUPFAM" id="SSF51445">
    <property type="entry name" value="(Trans)glycosidases"/>
    <property type="match status" value="1"/>
</dbReference>
<dbReference type="Pfam" id="PF02638">
    <property type="entry name" value="GHL10"/>
    <property type="match status" value="1"/>
</dbReference>
<geneLocation type="plasmid" evidence="6">
    <name>pDeide1</name>
</geneLocation>
<feature type="compositionally biased region" description="Polar residues" evidence="2">
    <location>
        <begin position="26"/>
        <end position="41"/>
    </location>
</feature>
<dbReference type="AlphaFoldDB" id="C1D298"/>
<evidence type="ECO:0000256" key="3">
    <source>
        <dbReference type="SAM" id="SignalP"/>
    </source>
</evidence>
<dbReference type="KEGG" id="ddr:Deide_1p01090"/>
<protein>
    <recommendedName>
        <fullName evidence="4">Glycosyl hydrolase-like 10 domain-containing protein</fullName>
    </recommendedName>
</protein>
<dbReference type="HOGENOM" id="CLU_435292_0_0_0"/>
<name>C1D298_DEIDV</name>
<dbReference type="PANTHER" id="PTHR43405">
    <property type="entry name" value="GLYCOSYL HYDROLASE DIGH"/>
    <property type="match status" value="1"/>
</dbReference>
<sequence>MRRPSFALLAITLTLSLVACPRSTTAAERQTSGSQAITGDTVTGVDPAVEPAPGKVVGKATAEGSQSVAGSPQRPPAPESSAAAAPEAASASADVVRSTQEKVKAEAQVVKPAPVEVRPATAASTPMRPTPQVTAEARRPAVPVTQASQAKPAVTEPTVVKPSPLKAASAQPVQSKSAPAKSVPTKSAPPTPAPARPAPMITSPVETVSAPVASKAVEPAPVKPAVIKSVQKPAATHQVAESRRAPGPLQTGPAMRGLWVDAFGPGFKTPGEVDRLIADARAMNINTLFVQAVKRGDCYCNGSLLPRTEDPAVPAEFDPLADVLTKAHAHGIKVHAWVIPTAVSNRAVRYPVTNPEHVVNAHGEGDEQDWLMRNSGGSMWAGNDQQLDIGHPDARRYMVDAIQSVAAAYNIDGVQLDRVRYPDPSGTVQDWGYNPGAVAAYQAESETTETPAPGDARWTAWRREQVNALVSEVSGAVRSARPGTVISVAAITYGAGPRTREAFASTRTYAEVLQDWPLWLADGNVDLVVLMNYKREAHAGQARDFDSWNRFAKSVKAGGQVAAGTALYLNTAQENLVQVRRAVEQGLDGWVGYSYRTPELGVEEGRKAGDKAYRELRSLLVGESAARH</sequence>
<keyword evidence="1 3" id="KW-0732">Signal</keyword>
<feature type="compositionally biased region" description="Low complexity" evidence="2">
    <location>
        <begin position="79"/>
        <end position="93"/>
    </location>
</feature>
<feature type="region of interest" description="Disordered" evidence="2">
    <location>
        <begin position="116"/>
        <end position="201"/>
    </location>
</feature>
<keyword evidence="6" id="KW-1185">Reference proteome</keyword>
<dbReference type="Proteomes" id="UP000002208">
    <property type="component" value="Plasmid 1"/>
</dbReference>
<dbReference type="PROSITE" id="PS51257">
    <property type="entry name" value="PROKAR_LIPOPROTEIN"/>
    <property type="match status" value="1"/>
</dbReference>